<dbReference type="InterPro" id="IPR024095">
    <property type="entry name" value="Vesicle_P115"/>
</dbReference>
<evidence type="ECO:0000256" key="4">
    <source>
        <dbReference type="SAM" id="Coils"/>
    </source>
</evidence>
<feature type="coiled-coil region" evidence="4">
    <location>
        <begin position="1771"/>
        <end position="1869"/>
    </location>
</feature>
<dbReference type="GO" id="GO:0005783">
    <property type="term" value="C:endoplasmic reticulum"/>
    <property type="evidence" value="ECO:0007669"/>
    <property type="project" value="TreeGrafter"/>
</dbReference>
<organism evidence="8 9">
    <name type="scientific">Maudiozyma barnettii</name>
    <dbReference type="NCBI Taxonomy" id="61262"/>
    <lineage>
        <taxon>Eukaryota</taxon>
        <taxon>Fungi</taxon>
        <taxon>Dikarya</taxon>
        <taxon>Ascomycota</taxon>
        <taxon>Saccharomycotina</taxon>
        <taxon>Saccharomycetes</taxon>
        <taxon>Saccharomycetales</taxon>
        <taxon>Saccharomycetaceae</taxon>
        <taxon>Maudiozyma</taxon>
    </lineage>
</organism>
<evidence type="ECO:0000256" key="3">
    <source>
        <dbReference type="ARBA" id="ARBA00023054"/>
    </source>
</evidence>
<feature type="coiled-coil region" evidence="4">
    <location>
        <begin position="1495"/>
        <end position="1631"/>
    </location>
</feature>
<feature type="domain" description="Vesicle tethering protein Uso1/P115-like head" evidence="6">
    <location>
        <begin position="369"/>
        <end position="722"/>
    </location>
</feature>
<name>A0A8H2ZJF5_9SACH</name>
<keyword evidence="2" id="KW-0333">Golgi apparatus</keyword>
<dbReference type="GO" id="GO:0000139">
    <property type="term" value="C:Golgi membrane"/>
    <property type="evidence" value="ECO:0007669"/>
    <property type="project" value="InterPro"/>
</dbReference>
<evidence type="ECO:0000313" key="9">
    <source>
        <dbReference type="Proteomes" id="UP000644660"/>
    </source>
</evidence>
<feature type="coiled-coil region" evidence="4">
    <location>
        <begin position="739"/>
        <end position="896"/>
    </location>
</feature>
<sequence length="2309" mass="265195">MELIQGFMQQPKVQTAEETIPTLCDRVENSTLIGDRRSAVLGLKAFSRQYRESVVASGLKPLLNTLKRDHIDDDMVRAILETLLILFIRGDGDQDLTRDWISRQSRLQNGKYPSPLVMKQEDESVDQFSLWIADALIQSNELIHLIIGFLETENFHIRLYAIQILEAILSTRPDRARNAITSLPTSISTIVSLLDDIHEPVRDESILLLMTIVNDSPHVQKLVAFENIFERLFAIIEEEGSLRGSLVVNDCLSLINNILNYNTSNQTLFLETGNLPKLAHILNQPLTRDEDSVSEDFFWNDQRIINMNTCLDIVSLTVEQGNSVTKKHQDTLLNSNILMIVLRLAFYHNIPKKVRPIALFTAADMIRNNDVCQIEFGKIDVPYFDPSLNSSNVIENVPSIQVINVLVNWILYANSIYTFDIRMASLELVKAYFSKNYELQKQFIEQQIAGYNSTFNEDSQDDTNDEVVQETNTNGIVPEDTGDNRNSMGEKINYNILEILLSFDMDLGLNPYKLYFSTDILTFLFTDIEENTGKDEQKISIAEIVRTMKVGSHIDDEEPLSVIGTIGELLLTSLTGGHIRIPISYITFLITWLYGNFAAVDDFLSTSTTVHSLLAFCYQINEEDITIKCLVSMLLGVAYEFSSKKSPIAREDYYEFLTRRLGQDNYQSRIRQFKENSLFSRNNVQFDIFNPPLDDTGLPKLYFTLYFVNLFNDNYYRIRTALSHSPKEESYQSITFESFEELQGKCTDLKEELTKANQDNEKTITDMKNQLNALNDTHSETSGEYEKLKNDYSNVKERFTTIESQLDKTTKKFEQLTNEKENLEKIKLENNSQIEDNQVTIEELKGKMEKLNENLVDIASKKSKAEEGINKMSKELFQLTKEKKTLEDQLKKNEKNFTKQIGDLSKKQALLEKTMSEKESIIISLNNNVSSMEGVLKKLETEKSDTEKQVEEWKRKFNSHDILVVKLTDKLKSLASNYKEIQADRENLQKKIGEIESEFTAKFQKVQTSLDNKEKENQSIIDERDILVQQLSELENEYEEAKQTDADELEKLSIEKESLTSKMVNLKSSIEDLKSKLTSSSQNNTDLQNEKTNLQAQLKDEYTLKDQVSLDIKQKDAEIEKLREGISKQNSEHSSLQKLNNDLHKEFDLVKEQIVKKNIEIQKQLKKIDGLQNLLSNNQENIKSKELALAALRTSLESDTAKYKTTITNLEESLKSTSLSQDLFKKRIENEKQELQSQVDTLSGEKGELETSRNELIAQISDMKDKLTDMQTKSDFKNEQNQDKLKEVRLKLEQAQKDIDNANIKAVEEKEKTGKYANELQQELKKSKLKISNLESEISSLKEELTKNVEDLKEKLQQSEIHITELETNLENQKDESSKQLTESSQNILSLEKEKKKLIRDLSEEKEKLVEQTKSSERTLKDSTLEMQQSIDRLTTKNASLVKEIQQTQKEFEKSQNSINEINLANSKLQDKNISKLAERQKEITALNAKVDAQIKKAMDDQIKFKTNLEELQEKLLVAEGTLERKDSEVSNLTTKLDDVETKYQDSTREKNEMIEKIEKANILIREQKEQLQSLNSNIQSLTINSEKFQKELQKVKDASSKAALQHTKELDKLKQELRLKTEEFDKERKLLNEGSSTITQEYSFKVTELENELLKISNDSTEREKITDQLRSELEISKNEHKSELQTVKSSLDETNLTLETSSVKLREAETKLESIKKESKIKTDKLQDTLKLTQGKLMNKDVTIKELKKSNLELTQVSLDASSARTVEIEALQVQLQNKESEILETKMKNEERIEETQNTIKTLNKKLKETQSNLTTTTNTLSEMEKSGSEESKILSEKLKSADKQILEIREKLKTADEEVNAIKKSTKEKSQKDSGKILEMSKTIDDLNGNLSSKLKIVAGLELQKENSEKKHVEAISALNDKFTNLENDFKKKTIEYGNVAAGDKKQIVDLLSSNEELESTSQQLRTEVENLHKDVEKATELSKNNIEKDNIIIDLKKKLSEKDTKLAEEKVSNKNLCTEMESLQKNNDKLKIIQEQLESSSQNISRLQKENDKLKATDKFSNELKSKVDTLESENSTLTKYKSETETIKIDFSELKKKSENSENELKVLKEKLSKLNGQLEDSKFLQKQNNALQDSIKEMETTQSEVLKFKENYLECNKKVSKLEMENKDLLKGQTQSIESAKTISKLESEKKGFVSEISTLTNNVSTMKTKIEEQAAEIKNFESTLKTNKNSQKTDIEKLQERVKLLEAENITLKEKESDKSEMDELMLLVTELDEKNTKYKERLENLGQEISSDEDDESDEE</sequence>
<dbReference type="SUPFAM" id="SSF48371">
    <property type="entry name" value="ARM repeat"/>
    <property type="match status" value="1"/>
</dbReference>
<dbReference type="InterPro" id="IPR006955">
    <property type="entry name" value="Uso1_p115_C"/>
</dbReference>
<dbReference type="GO" id="GO:0048280">
    <property type="term" value="P:vesicle fusion with Golgi apparatus"/>
    <property type="evidence" value="ECO:0007669"/>
    <property type="project" value="InterPro"/>
</dbReference>
<dbReference type="Gene3D" id="1.20.5.1700">
    <property type="match status" value="1"/>
</dbReference>
<feature type="coiled-coil region" evidence="4">
    <location>
        <begin position="2011"/>
        <end position="2062"/>
    </location>
</feature>
<dbReference type="Gene3D" id="1.25.10.10">
    <property type="entry name" value="Leucine-rich Repeat Variant"/>
    <property type="match status" value="1"/>
</dbReference>
<dbReference type="PANTHER" id="PTHR10013:SF0">
    <property type="entry name" value="GENERAL VESICULAR TRANSPORT FACTOR P115"/>
    <property type="match status" value="1"/>
</dbReference>
<feature type="coiled-coil region" evidence="4">
    <location>
        <begin position="1952"/>
        <end position="1986"/>
    </location>
</feature>
<dbReference type="Pfam" id="PF04869">
    <property type="entry name" value="Uso1_p115_head"/>
    <property type="match status" value="1"/>
</dbReference>
<feature type="coiled-coil region" evidence="4">
    <location>
        <begin position="1225"/>
        <end position="1465"/>
    </location>
</feature>
<dbReference type="InterPro" id="IPR016024">
    <property type="entry name" value="ARM-type_fold"/>
</dbReference>
<dbReference type="GO" id="GO:0012507">
    <property type="term" value="C:ER to Golgi transport vesicle membrane"/>
    <property type="evidence" value="ECO:0007669"/>
    <property type="project" value="TreeGrafter"/>
</dbReference>
<feature type="coiled-coil region" evidence="4">
    <location>
        <begin position="2097"/>
        <end position="2151"/>
    </location>
</feature>
<feature type="coiled-coil region" evidence="4">
    <location>
        <begin position="1161"/>
        <end position="1188"/>
    </location>
</feature>
<dbReference type="Pfam" id="PF04871">
    <property type="entry name" value="Uso1_p115_C"/>
    <property type="match status" value="1"/>
</dbReference>
<dbReference type="RefSeq" id="XP_041408817.1">
    <property type="nucleotide sequence ID" value="XM_041552883.1"/>
</dbReference>
<gene>
    <name evidence="8" type="ORF">KABA2_13S00176</name>
</gene>
<dbReference type="GO" id="GO:0006888">
    <property type="term" value="P:endoplasmic reticulum to Golgi vesicle-mediated transport"/>
    <property type="evidence" value="ECO:0007669"/>
    <property type="project" value="TreeGrafter"/>
</dbReference>
<evidence type="ECO:0000256" key="2">
    <source>
        <dbReference type="ARBA" id="ARBA00023034"/>
    </source>
</evidence>
<comment type="subcellular location">
    <subcellularLocation>
        <location evidence="1">Golgi apparatus</location>
    </subcellularLocation>
</comment>
<reference evidence="8 9" key="1">
    <citation type="submission" date="2020-05" db="EMBL/GenBank/DDBJ databases">
        <authorList>
            <person name="Casaregola S."/>
            <person name="Devillers H."/>
            <person name="Grondin C."/>
        </authorList>
    </citation>
    <scope>NUCLEOTIDE SEQUENCE [LARGE SCALE GENOMIC DNA]</scope>
    <source>
        <strain evidence="8 9">CLIB 1767</strain>
    </source>
</reference>
<dbReference type="GeneID" id="64860081"/>
<evidence type="ECO:0000256" key="1">
    <source>
        <dbReference type="ARBA" id="ARBA00004555"/>
    </source>
</evidence>
<proteinExistence type="predicted"/>
<dbReference type="GO" id="GO:0005795">
    <property type="term" value="C:Golgi stack"/>
    <property type="evidence" value="ECO:0007669"/>
    <property type="project" value="TreeGrafter"/>
</dbReference>
<protein>
    <submittedName>
        <fullName evidence="8">Similar to Saccharomyces cerevisiae YDL058W USO1 Essential protein involved in the vesicle- mediated ER to Golgi transport step of secretion</fullName>
    </submittedName>
</protein>
<dbReference type="PANTHER" id="PTHR10013">
    <property type="entry name" value="GENERAL VESICULAR TRANSPORT FACTOR P115"/>
    <property type="match status" value="1"/>
</dbReference>
<evidence type="ECO:0000259" key="6">
    <source>
        <dbReference type="Pfam" id="PF04869"/>
    </source>
</evidence>
<feature type="region of interest" description="Disordered" evidence="5">
    <location>
        <begin position="2286"/>
        <end position="2309"/>
    </location>
</feature>
<dbReference type="OrthoDB" id="198977at2759"/>
<keyword evidence="3 4" id="KW-0175">Coiled coil</keyword>
<feature type="coiled-coil region" evidence="4">
    <location>
        <begin position="922"/>
        <end position="1132"/>
    </location>
</feature>
<feature type="coiled-coil region" evidence="4">
    <location>
        <begin position="1700"/>
        <end position="1727"/>
    </location>
</feature>
<dbReference type="Gene3D" id="1.10.287.1490">
    <property type="match status" value="1"/>
</dbReference>
<dbReference type="InterPro" id="IPR006953">
    <property type="entry name" value="Vesicle_Uso1_P115_head"/>
</dbReference>
<dbReference type="GO" id="GO:0006886">
    <property type="term" value="P:intracellular protein transport"/>
    <property type="evidence" value="ECO:0007669"/>
    <property type="project" value="InterPro"/>
</dbReference>
<feature type="domain" description="Uso1/p115-like vesicle tethering protein C-terminal" evidence="7">
    <location>
        <begin position="2191"/>
        <end position="2309"/>
    </location>
</feature>
<dbReference type="EMBL" id="CAEFZW010000013">
    <property type="protein sequence ID" value="CAB4256973.1"/>
    <property type="molecule type" value="Genomic_DNA"/>
</dbReference>
<evidence type="ECO:0000313" key="8">
    <source>
        <dbReference type="EMBL" id="CAB4256973.1"/>
    </source>
</evidence>
<dbReference type="Proteomes" id="UP000644660">
    <property type="component" value="Unassembled WGS sequence"/>
</dbReference>
<dbReference type="GO" id="GO:0048211">
    <property type="term" value="P:Golgi vesicle docking"/>
    <property type="evidence" value="ECO:0007669"/>
    <property type="project" value="TreeGrafter"/>
</dbReference>
<feature type="compositionally biased region" description="Acidic residues" evidence="5">
    <location>
        <begin position="2299"/>
        <end position="2309"/>
    </location>
</feature>
<keyword evidence="9" id="KW-1185">Reference proteome</keyword>
<accession>A0A8H2ZJF5</accession>
<evidence type="ECO:0000256" key="5">
    <source>
        <dbReference type="SAM" id="MobiDB-lite"/>
    </source>
</evidence>
<evidence type="ECO:0000259" key="7">
    <source>
        <dbReference type="Pfam" id="PF04871"/>
    </source>
</evidence>
<dbReference type="InterPro" id="IPR011989">
    <property type="entry name" value="ARM-like"/>
</dbReference>
<comment type="caution">
    <text evidence="8">The sequence shown here is derived from an EMBL/GenBank/DDBJ whole genome shotgun (WGS) entry which is preliminary data.</text>
</comment>